<dbReference type="VEuPathDB" id="PiroplasmaDB:BEWA_046860"/>
<feature type="compositionally biased region" description="Basic and acidic residues" evidence="4">
    <location>
        <begin position="495"/>
        <end position="506"/>
    </location>
</feature>
<evidence type="ECO:0000256" key="2">
    <source>
        <dbReference type="ARBA" id="ARBA00022980"/>
    </source>
</evidence>
<name>L1L9W5_THEEQ</name>
<proteinExistence type="inferred from homology"/>
<dbReference type="InterPro" id="IPR005484">
    <property type="entry name" value="Ribosomal_uL18_bac/plant/anim"/>
</dbReference>
<evidence type="ECO:0000256" key="3">
    <source>
        <dbReference type="ARBA" id="ARBA00023274"/>
    </source>
</evidence>
<accession>L1L9W5</accession>
<evidence type="ECO:0000256" key="4">
    <source>
        <dbReference type="SAM" id="MobiDB-lite"/>
    </source>
</evidence>
<keyword evidence="2" id="KW-0689">Ribosomal protein</keyword>
<dbReference type="GO" id="GO:0003735">
    <property type="term" value="F:structural constituent of ribosome"/>
    <property type="evidence" value="ECO:0007669"/>
    <property type="project" value="InterPro"/>
</dbReference>
<dbReference type="Proteomes" id="UP000031512">
    <property type="component" value="Unassembled WGS sequence"/>
</dbReference>
<evidence type="ECO:0000313" key="7">
    <source>
        <dbReference type="Proteomes" id="UP000031512"/>
    </source>
</evidence>
<sequence>MFLRFGLWLLLCGLWEAPGGGALSLGGGKGLQTAGFIANFGTSGQYPSDGVPEWRMNGQKGPMEQREWRLHMIITSSINGVPKPRKLHKKPPWYKLFEEEVEKEPLGPPCKNLAKDVIEGKRRLRFTLKRSNKQMYATIVDDVTRQTHCFLSTNFKYLSHIFGSVPTNNPKITRNKGWNVKAAYELGKLIGRQALSRGISKVFFDRANYSKCCHKDYDHDDDDVYVKVAQGSSKELPTESPNVPSSPGVIDISNPDREQCQTFKYSFDGNVIRLVVPEKGLVRKLAESKSTIWTLSSGEAFDHAKVYLNKDSKPELVLVTLETPYRVSHKAYYKNGSRWESCNNHEGKMKSLKVPETLKSTFELDISSADATEKCKIFEANLLGVPTKHIFPKLCYVVVGVRDGNQELWTAQPHYSRVGIRGTLVENNDYCLSCLVYKKGSLELLEMTVVESKSRKWKYFEKTADGWKELTRNDFLNKFHEMKRESEAPLNPVDEGSRNDHTDVPPKDVVQQLEGSVSPSDTSMEGTTLDLSSPDSSLFSLADDLVYGVSHKAFVPQVGSSVVSVVENGDTLWTATDPQEGCTGAYLFSREGYSSLLSVYTRGAGDETFCFEKVDGAWKNVDKLEFESKLFSMKDFSTPAGEEHREEDT</sequence>
<dbReference type="GO" id="GO:0006412">
    <property type="term" value="P:translation"/>
    <property type="evidence" value="ECO:0007669"/>
    <property type="project" value="InterPro"/>
</dbReference>
<feature type="signal peptide" evidence="5">
    <location>
        <begin position="1"/>
        <end position="22"/>
    </location>
</feature>
<dbReference type="InterPro" id="IPR057268">
    <property type="entry name" value="Ribosomal_L18"/>
</dbReference>
<reference evidence="6 7" key="1">
    <citation type="journal article" date="2012" name="BMC Genomics">
        <title>Comparative genomic analysis and phylogenetic position of Theileria equi.</title>
        <authorList>
            <person name="Kappmeyer L.S."/>
            <person name="Thiagarajan M."/>
            <person name="Herndon D.R."/>
            <person name="Ramsay J.D."/>
            <person name="Caler E."/>
            <person name="Djikeng A."/>
            <person name="Gillespie J.J."/>
            <person name="Lau A.O."/>
            <person name="Roalson E.H."/>
            <person name="Silva J.C."/>
            <person name="Silva M.G."/>
            <person name="Suarez C.E."/>
            <person name="Ueti M.W."/>
            <person name="Nene V.M."/>
            <person name="Mealey R.H."/>
            <person name="Knowles D.P."/>
            <person name="Brayton K.A."/>
        </authorList>
    </citation>
    <scope>NUCLEOTIDE SEQUENCE [LARGE SCALE GENOMIC DNA]</scope>
    <source>
        <strain evidence="6 7">WA</strain>
    </source>
</reference>
<evidence type="ECO:0000256" key="5">
    <source>
        <dbReference type="SAM" id="SignalP"/>
    </source>
</evidence>
<feature type="chain" id="PRO_5003953032" evidence="5">
    <location>
        <begin position="23"/>
        <end position="649"/>
    </location>
</feature>
<organism evidence="6 7">
    <name type="scientific">Theileria equi strain WA</name>
    <dbReference type="NCBI Taxonomy" id="1537102"/>
    <lineage>
        <taxon>Eukaryota</taxon>
        <taxon>Sar</taxon>
        <taxon>Alveolata</taxon>
        <taxon>Apicomplexa</taxon>
        <taxon>Aconoidasida</taxon>
        <taxon>Piroplasmida</taxon>
        <taxon>Theileriidae</taxon>
        <taxon>Theileria</taxon>
    </lineage>
</organism>
<dbReference type="AlphaFoldDB" id="L1L9W5"/>
<dbReference type="CDD" id="cd00432">
    <property type="entry name" value="Ribosomal_L18_L5e"/>
    <property type="match status" value="1"/>
</dbReference>
<dbReference type="GeneID" id="15804125"/>
<evidence type="ECO:0000313" key="6">
    <source>
        <dbReference type="EMBL" id="EKX72222.1"/>
    </source>
</evidence>
<keyword evidence="5" id="KW-0732">Signal</keyword>
<dbReference type="GO" id="GO:1990904">
    <property type="term" value="C:ribonucleoprotein complex"/>
    <property type="evidence" value="ECO:0007669"/>
    <property type="project" value="UniProtKB-KW"/>
</dbReference>
<dbReference type="eggNOG" id="KOG1870">
    <property type="taxonomic scope" value="Eukaryota"/>
</dbReference>
<dbReference type="GO" id="GO:0005840">
    <property type="term" value="C:ribosome"/>
    <property type="evidence" value="ECO:0007669"/>
    <property type="project" value="UniProtKB-KW"/>
</dbReference>
<protein>
    <submittedName>
        <fullName evidence="6">Signal peptide containing protein</fullName>
    </submittedName>
</protein>
<dbReference type="RefSeq" id="XP_004831674.1">
    <property type="nucleotide sequence ID" value="XM_004831617.1"/>
</dbReference>
<feature type="region of interest" description="Disordered" evidence="4">
    <location>
        <begin position="486"/>
        <end position="506"/>
    </location>
</feature>
<dbReference type="EMBL" id="ACOU01000007">
    <property type="protein sequence ID" value="EKX72222.1"/>
    <property type="molecule type" value="Genomic_DNA"/>
</dbReference>
<dbReference type="OrthoDB" id="309483at2759"/>
<dbReference type="SUPFAM" id="SSF53137">
    <property type="entry name" value="Translational machinery components"/>
    <property type="match status" value="1"/>
</dbReference>
<keyword evidence="7" id="KW-1185">Reference proteome</keyword>
<comment type="similarity">
    <text evidence="1">Belongs to the universal ribosomal protein uL18 family.</text>
</comment>
<dbReference type="STRING" id="1537102.L1L9W5"/>
<gene>
    <name evidence="6" type="ORF">BEWA_046860</name>
</gene>
<comment type="caution">
    <text evidence="6">The sequence shown here is derived from an EMBL/GenBank/DDBJ whole genome shotgun (WGS) entry which is preliminary data.</text>
</comment>
<keyword evidence="3" id="KW-0687">Ribonucleoprotein</keyword>
<evidence type="ECO:0000256" key="1">
    <source>
        <dbReference type="ARBA" id="ARBA00007116"/>
    </source>
</evidence>
<dbReference type="KEGG" id="beq:BEWA_046860"/>
<dbReference type="Pfam" id="PF00861">
    <property type="entry name" value="Ribosomal_L18p"/>
    <property type="match status" value="1"/>
</dbReference>
<dbReference type="Gene3D" id="3.30.420.100">
    <property type="match status" value="1"/>
</dbReference>